<keyword evidence="3" id="KW-1185">Reference proteome</keyword>
<accession>A0A2P4YFM7</accession>
<dbReference type="AlphaFoldDB" id="A0A2P4YFM7"/>
<evidence type="ECO:0000313" key="2">
    <source>
        <dbReference type="EMBL" id="POM76603.1"/>
    </source>
</evidence>
<proteinExistence type="predicted"/>
<evidence type="ECO:0000313" key="3">
    <source>
        <dbReference type="Proteomes" id="UP000237271"/>
    </source>
</evidence>
<dbReference type="Proteomes" id="UP000237271">
    <property type="component" value="Unassembled WGS sequence"/>
</dbReference>
<dbReference type="GO" id="GO:0003676">
    <property type="term" value="F:nucleic acid binding"/>
    <property type="evidence" value="ECO:0007669"/>
    <property type="project" value="InterPro"/>
</dbReference>
<dbReference type="EMBL" id="NCKW01003415">
    <property type="protein sequence ID" value="POM76603.1"/>
    <property type="molecule type" value="Genomic_DNA"/>
</dbReference>
<reference evidence="2 3" key="1">
    <citation type="journal article" date="2017" name="Genome Biol. Evol.">
        <title>Phytophthora megakarya and P. palmivora, closely related causal agents of cacao black pod rot, underwent increases in genome sizes and gene numbers by different mechanisms.</title>
        <authorList>
            <person name="Ali S.S."/>
            <person name="Shao J."/>
            <person name="Lary D.J."/>
            <person name="Kronmiller B."/>
            <person name="Shen D."/>
            <person name="Strem M.D."/>
            <person name="Amoako-Attah I."/>
            <person name="Akrofi A.Y."/>
            <person name="Begoude B.A."/>
            <person name="Ten Hoopen G.M."/>
            <person name="Coulibaly K."/>
            <person name="Kebe B.I."/>
            <person name="Melnick R.L."/>
            <person name="Guiltinan M.J."/>
            <person name="Tyler B.M."/>
            <person name="Meinhardt L.W."/>
            <person name="Bailey B.A."/>
        </authorList>
    </citation>
    <scope>NUCLEOTIDE SEQUENCE [LARGE SCALE GENOMIC DNA]</scope>
    <source>
        <strain evidence="3">sbr112.9</strain>
    </source>
</reference>
<sequence>MPLEDAVVVLDNAPCHIDADDIFDEEEFDDAEVLKLESYSPMLNHIEDVFSVYKSAAKRFLAR</sequence>
<dbReference type="Pfam" id="PF13358">
    <property type="entry name" value="DDE_3"/>
    <property type="match status" value="1"/>
</dbReference>
<feature type="domain" description="Tc1-like transposase DDE" evidence="1">
    <location>
        <begin position="5"/>
        <end position="59"/>
    </location>
</feature>
<dbReference type="InterPro" id="IPR038717">
    <property type="entry name" value="Tc1-like_DDE_dom"/>
</dbReference>
<comment type="caution">
    <text evidence="2">The sequence shown here is derived from an EMBL/GenBank/DDBJ whole genome shotgun (WGS) entry which is preliminary data.</text>
</comment>
<dbReference type="InterPro" id="IPR036397">
    <property type="entry name" value="RNaseH_sf"/>
</dbReference>
<protein>
    <recommendedName>
        <fullName evidence="1">Tc1-like transposase DDE domain-containing protein</fullName>
    </recommendedName>
</protein>
<dbReference type="Gene3D" id="3.30.420.10">
    <property type="entry name" value="Ribonuclease H-like superfamily/Ribonuclease H"/>
    <property type="match status" value="1"/>
</dbReference>
<organism evidence="2 3">
    <name type="scientific">Phytophthora palmivora</name>
    <dbReference type="NCBI Taxonomy" id="4796"/>
    <lineage>
        <taxon>Eukaryota</taxon>
        <taxon>Sar</taxon>
        <taxon>Stramenopiles</taxon>
        <taxon>Oomycota</taxon>
        <taxon>Peronosporomycetes</taxon>
        <taxon>Peronosporales</taxon>
        <taxon>Peronosporaceae</taxon>
        <taxon>Phytophthora</taxon>
    </lineage>
</organism>
<evidence type="ECO:0000259" key="1">
    <source>
        <dbReference type="Pfam" id="PF13358"/>
    </source>
</evidence>
<name>A0A2P4YFM7_9STRA</name>
<gene>
    <name evidence="2" type="ORF">PHPALM_6144</name>
</gene>